<evidence type="ECO:0000256" key="1">
    <source>
        <dbReference type="SAM" id="Phobius"/>
    </source>
</evidence>
<dbReference type="Proteomes" id="UP000886857">
    <property type="component" value="Unassembled WGS sequence"/>
</dbReference>
<accession>A0A9D1N8I7</accession>
<dbReference type="GO" id="GO:0016810">
    <property type="term" value="F:hydrolase activity, acting on carbon-nitrogen (but not peptide) bonds"/>
    <property type="evidence" value="ECO:0007669"/>
    <property type="project" value="InterPro"/>
</dbReference>
<dbReference type="EMBL" id="DVOE01000013">
    <property type="protein sequence ID" value="HIU98438.1"/>
    <property type="molecule type" value="Genomic_DNA"/>
</dbReference>
<keyword evidence="1" id="KW-1133">Transmembrane helix</keyword>
<feature type="transmembrane region" description="Helical" evidence="1">
    <location>
        <begin position="12"/>
        <end position="31"/>
    </location>
</feature>
<organism evidence="3 4">
    <name type="scientific">Candidatus Limadaptatus stercoripullorum</name>
    <dbReference type="NCBI Taxonomy" id="2840846"/>
    <lineage>
        <taxon>Bacteria</taxon>
        <taxon>Bacillati</taxon>
        <taxon>Bacillota</taxon>
        <taxon>Clostridia</taxon>
        <taxon>Eubacteriales</taxon>
        <taxon>Candidatus Limadaptatus</taxon>
    </lineage>
</organism>
<dbReference type="PANTHER" id="PTHR10587:SF134">
    <property type="entry name" value="SECRETED PROTEIN"/>
    <property type="match status" value="1"/>
</dbReference>
<reference evidence="3" key="2">
    <citation type="journal article" date="2021" name="PeerJ">
        <title>Extensive microbial diversity within the chicken gut microbiome revealed by metagenomics and culture.</title>
        <authorList>
            <person name="Gilroy R."/>
            <person name="Ravi A."/>
            <person name="Getino M."/>
            <person name="Pursley I."/>
            <person name="Horton D.L."/>
            <person name="Alikhan N.F."/>
            <person name="Baker D."/>
            <person name="Gharbi K."/>
            <person name="Hall N."/>
            <person name="Watson M."/>
            <person name="Adriaenssens E.M."/>
            <person name="Foster-Nyarko E."/>
            <person name="Jarju S."/>
            <person name="Secka A."/>
            <person name="Antonio M."/>
            <person name="Oren A."/>
            <person name="Chaudhuri R.R."/>
            <person name="La Ragione R."/>
            <person name="Hildebrand F."/>
            <person name="Pallen M.J."/>
        </authorList>
    </citation>
    <scope>NUCLEOTIDE SEQUENCE</scope>
    <source>
        <strain evidence="3">10406</strain>
    </source>
</reference>
<evidence type="ECO:0000313" key="4">
    <source>
        <dbReference type="Proteomes" id="UP000886857"/>
    </source>
</evidence>
<dbReference type="SUPFAM" id="SSF88713">
    <property type="entry name" value="Glycoside hydrolase/deacetylase"/>
    <property type="match status" value="1"/>
</dbReference>
<dbReference type="PROSITE" id="PS51677">
    <property type="entry name" value="NODB"/>
    <property type="match status" value="1"/>
</dbReference>
<keyword evidence="1" id="KW-0812">Transmembrane</keyword>
<dbReference type="AlphaFoldDB" id="A0A9D1N8I7"/>
<sequence>MNERRFRIVTANIIIAAMLSVVLSAALLAVLPESGEEVPAGKAVYSGDPAGGKVSLMVNVYENTPAVEEIARLLAERGMSTTFFIGGKWAEKNGDALLKLAADGFELGNHGYLHRDHATLSYDANRAEILVTERLLKATLEGLGEAASRAVAPLFAPPSGSMGGAMFDAADALGYTVVMWTRDTVDWRDRDPDIIARRAVDGIAAGDLILMHPTDATVAALPRILDAVTAAGLTVAPVSEVIGSKAA</sequence>
<dbReference type="Gene3D" id="3.20.20.370">
    <property type="entry name" value="Glycoside hydrolase/deacetylase"/>
    <property type="match status" value="1"/>
</dbReference>
<feature type="domain" description="NodB homology" evidence="2">
    <location>
        <begin position="52"/>
        <end position="236"/>
    </location>
</feature>
<comment type="caution">
    <text evidence="3">The sequence shown here is derived from an EMBL/GenBank/DDBJ whole genome shotgun (WGS) entry which is preliminary data.</text>
</comment>
<dbReference type="GO" id="GO:0005975">
    <property type="term" value="P:carbohydrate metabolic process"/>
    <property type="evidence" value="ECO:0007669"/>
    <property type="project" value="InterPro"/>
</dbReference>
<proteinExistence type="predicted"/>
<protein>
    <submittedName>
        <fullName evidence="3">Polysaccharide deacetylase family protein</fullName>
    </submittedName>
</protein>
<name>A0A9D1N8I7_9FIRM</name>
<evidence type="ECO:0000259" key="2">
    <source>
        <dbReference type="PROSITE" id="PS51677"/>
    </source>
</evidence>
<dbReference type="InterPro" id="IPR050248">
    <property type="entry name" value="Polysacc_deacetylase_ArnD"/>
</dbReference>
<evidence type="ECO:0000313" key="3">
    <source>
        <dbReference type="EMBL" id="HIU98438.1"/>
    </source>
</evidence>
<dbReference type="InterPro" id="IPR011330">
    <property type="entry name" value="Glyco_hydro/deAcase_b/a-brl"/>
</dbReference>
<keyword evidence="1" id="KW-0472">Membrane</keyword>
<dbReference type="InterPro" id="IPR002509">
    <property type="entry name" value="NODB_dom"/>
</dbReference>
<gene>
    <name evidence="3" type="ORF">IAC73_01165</name>
</gene>
<dbReference type="Pfam" id="PF01522">
    <property type="entry name" value="Polysacc_deac_1"/>
    <property type="match status" value="1"/>
</dbReference>
<reference evidence="3" key="1">
    <citation type="submission" date="2020-10" db="EMBL/GenBank/DDBJ databases">
        <authorList>
            <person name="Gilroy R."/>
        </authorList>
    </citation>
    <scope>NUCLEOTIDE SEQUENCE</scope>
    <source>
        <strain evidence="3">10406</strain>
    </source>
</reference>
<dbReference type="PANTHER" id="PTHR10587">
    <property type="entry name" value="GLYCOSYL TRANSFERASE-RELATED"/>
    <property type="match status" value="1"/>
</dbReference>